<reference evidence="7 8" key="1">
    <citation type="submission" date="2023-11" db="EMBL/GenBank/DDBJ databases">
        <title>Arctic aerobic anoxygenic photoheterotroph Sediminicoccus rosea KRV36 adapts its photosynthesis to long days of polar summer.</title>
        <authorList>
            <person name="Tomasch J."/>
            <person name="Kopejtka K."/>
            <person name="Bily T."/>
            <person name="Gardiner A.T."/>
            <person name="Gardian Z."/>
            <person name="Shivaramu S."/>
            <person name="Koblizek M."/>
            <person name="Engelhardt F."/>
            <person name="Kaftan D."/>
        </authorList>
    </citation>
    <scope>NUCLEOTIDE SEQUENCE [LARGE SCALE GENOMIC DNA]</scope>
    <source>
        <strain evidence="7 8">R-30</strain>
    </source>
</reference>
<evidence type="ECO:0000256" key="3">
    <source>
        <dbReference type="ARBA" id="ARBA00022801"/>
    </source>
</evidence>
<name>A0ABZ0PHZ7_9PROT</name>
<dbReference type="Gene3D" id="3.60.15.10">
    <property type="entry name" value="Ribonuclease Z/Hydroxyacylglutathione hydrolase-like"/>
    <property type="match status" value="1"/>
</dbReference>
<feature type="chain" id="PRO_5045545157" evidence="5">
    <location>
        <begin position="22"/>
        <end position="323"/>
    </location>
</feature>
<keyword evidence="8" id="KW-1185">Reference proteome</keyword>
<evidence type="ECO:0000313" key="7">
    <source>
        <dbReference type="EMBL" id="WPB85350.1"/>
    </source>
</evidence>
<evidence type="ECO:0000256" key="2">
    <source>
        <dbReference type="ARBA" id="ARBA00022723"/>
    </source>
</evidence>
<dbReference type="PANTHER" id="PTHR42978:SF6">
    <property type="entry name" value="QUORUM-QUENCHING LACTONASE YTNP-RELATED"/>
    <property type="match status" value="1"/>
</dbReference>
<protein>
    <submittedName>
        <fullName evidence="7">MBL fold metallo-hydrolase</fullName>
    </submittedName>
</protein>
<dbReference type="SUPFAM" id="SSF56281">
    <property type="entry name" value="Metallo-hydrolase/oxidoreductase"/>
    <property type="match status" value="1"/>
</dbReference>
<dbReference type="CDD" id="cd07720">
    <property type="entry name" value="OPHC2-like_MBL-fold"/>
    <property type="match status" value="1"/>
</dbReference>
<dbReference type="PROSITE" id="PS51318">
    <property type="entry name" value="TAT"/>
    <property type="match status" value="1"/>
</dbReference>
<sequence>MTDRRHLLAATGALLAAPALIGGAAAQTAAPAPAQAPGFYRFRVGGFVATTVWDGFAPRQNPGRGWIVNAEQAAVEGALRDAMLSTTRLDNPFIVTFLETPAGLTMFDSGTGGQLAPTAGRMRENLAAAGIDPARVTRILVSHFHGDHITGLTTADNAAVFPNAQVFVPEVEWAFWTDSSNSGRVPEFQRGTFANVSRRFGPYQGKVERFAAGAEILPGVRAVAAYGHTPGHTVFHVADGADQLFVTADTASRPELFLRNPGWTSIFDIDGPAATASRIAIFDRIAAERARMTAYHFPFPANGFVQRMGEGFRFVPADWTNAL</sequence>
<evidence type="ECO:0000259" key="6">
    <source>
        <dbReference type="SMART" id="SM00849"/>
    </source>
</evidence>
<gene>
    <name evidence="7" type="ORF">R9Z33_00410</name>
</gene>
<dbReference type="RefSeq" id="WP_318649317.1">
    <property type="nucleotide sequence ID" value="NZ_CP137852.1"/>
</dbReference>
<keyword evidence="4" id="KW-0862">Zinc</keyword>
<feature type="signal peptide" evidence="5">
    <location>
        <begin position="1"/>
        <end position="21"/>
    </location>
</feature>
<dbReference type="Pfam" id="PF00753">
    <property type="entry name" value="Lactamase_B"/>
    <property type="match status" value="1"/>
</dbReference>
<keyword evidence="5" id="KW-0732">Signal</keyword>
<dbReference type="PANTHER" id="PTHR42978">
    <property type="entry name" value="QUORUM-QUENCHING LACTONASE YTNP-RELATED-RELATED"/>
    <property type="match status" value="1"/>
</dbReference>
<comment type="similarity">
    <text evidence="1">Belongs to the metallo-beta-lactamase superfamily.</text>
</comment>
<dbReference type="InterPro" id="IPR036866">
    <property type="entry name" value="RibonucZ/Hydroxyglut_hydro"/>
</dbReference>
<dbReference type="Proteomes" id="UP001305521">
    <property type="component" value="Chromosome"/>
</dbReference>
<dbReference type="InterPro" id="IPR006311">
    <property type="entry name" value="TAT_signal"/>
</dbReference>
<keyword evidence="2" id="KW-0479">Metal-binding</keyword>
<evidence type="ECO:0000313" key="8">
    <source>
        <dbReference type="Proteomes" id="UP001305521"/>
    </source>
</evidence>
<dbReference type="InterPro" id="IPR001279">
    <property type="entry name" value="Metallo-B-lactamas"/>
</dbReference>
<feature type="domain" description="Metallo-beta-lactamase" evidence="6">
    <location>
        <begin position="92"/>
        <end position="296"/>
    </location>
</feature>
<dbReference type="InterPro" id="IPR051013">
    <property type="entry name" value="MBL_superfamily_lactonases"/>
</dbReference>
<evidence type="ECO:0000256" key="4">
    <source>
        <dbReference type="ARBA" id="ARBA00022833"/>
    </source>
</evidence>
<proteinExistence type="inferred from homology"/>
<dbReference type="EMBL" id="CP137852">
    <property type="protein sequence ID" value="WPB85350.1"/>
    <property type="molecule type" value="Genomic_DNA"/>
</dbReference>
<organism evidence="7 8">
    <name type="scientific">Sediminicoccus rosea</name>
    <dbReference type="NCBI Taxonomy" id="1225128"/>
    <lineage>
        <taxon>Bacteria</taxon>
        <taxon>Pseudomonadati</taxon>
        <taxon>Pseudomonadota</taxon>
        <taxon>Alphaproteobacteria</taxon>
        <taxon>Acetobacterales</taxon>
        <taxon>Roseomonadaceae</taxon>
        <taxon>Sediminicoccus</taxon>
    </lineage>
</organism>
<keyword evidence="3" id="KW-0378">Hydrolase</keyword>
<accession>A0ABZ0PHZ7</accession>
<evidence type="ECO:0000256" key="1">
    <source>
        <dbReference type="ARBA" id="ARBA00007749"/>
    </source>
</evidence>
<dbReference type="SMART" id="SM00849">
    <property type="entry name" value="Lactamase_B"/>
    <property type="match status" value="1"/>
</dbReference>
<evidence type="ECO:0000256" key="5">
    <source>
        <dbReference type="SAM" id="SignalP"/>
    </source>
</evidence>